<organism evidence="3 4">
    <name type="scientific">Rhodospirillum rubrum (strain ATCC 11170 / ATH 1.1.1 / DSM 467 / LMG 4362 / NCIMB 8255 / S1)</name>
    <dbReference type="NCBI Taxonomy" id="269796"/>
    <lineage>
        <taxon>Bacteria</taxon>
        <taxon>Pseudomonadati</taxon>
        <taxon>Pseudomonadota</taxon>
        <taxon>Alphaproteobacteria</taxon>
        <taxon>Rhodospirillales</taxon>
        <taxon>Rhodospirillaceae</taxon>
        <taxon>Rhodospirillum</taxon>
    </lineage>
</organism>
<dbReference type="EnsemblBacteria" id="ABC23538">
    <property type="protein sequence ID" value="ABC23538"/>
    <property type="gene ID" value="Rru_A2741"/>
</dbReference>
<dbReference type="InterPro" id="IPR051203">
    <property type="entry name" value="Polysaccharide_Synthase-Rel"/>
</dbReference>
<gene>
    <name evidence="3" type="ordered locus">Rru_A2741</name>
</gene>
<dbReference type="eggNOG" id="COG1086">
    <property type="taxonomic scope" value="Bacteria"/>
</dbReference>
<sequence length="355" mass="39086">MLTGQRVLITGGTGSLGRVLVRRLLSGEMGTPERVTIMSRDEAKQNALRTSYLVSAGRHPTDEIIYENFRRTLAFQIGDVRDRDAVSLALSDADVVFNAAALKQVPTCEYFPYEAIRTNVEGPWNIITTIRDRRLPVKTVVGISTDKAAKPINVMGMTKALQERLFLSANLGCGQTRFIAVRYGNVLASRGSVVPLFHQQIAAGGPVTLTDPDMTRFLLSLNDAVDLIFSACRTALPGETYVPRVASARVEDIALALIGERAIPIKIIGLRPGEKSHEIMVSEEEARRTIERDGRYVIRPILPELAAGNMGPPALDEEYTSAQGVLDRAGVEELFRRNRLMVGDLDLDDEKDLLR</sequence>
<dbReference type="SUPFAM" id="SSF51735">
    <property type="entry name" value="NAD(P)-binding Rossmann-fold domains"/>
    <property type="match status" value="1"/>
</dbReference>
<dbReference type="EMBL" id="CP000230">
    <property type="protein sequence ID" value="ABC23538.1"/>
    <property type="molecule type" value="Genomic_DNA"/>
</dbReference>
<name>Q2RQQ7_RHORT</name>
<accession>Q2RQQ7</accession>
<dbReference type="AlphaFoldDB" id="Q2RQQ7"/>
<dbReference type="InterPro" id="IPR036291">
    <property type="entry name" value="NAD(P)-bd_dom_sf"/>
</dbReference>
<dbReference type="STRING" id="269796.Rru_A2741"/>
<comment type="similarity">
    <text evidence="1">Belongs to the polysaccharide synthase family.</text>
</comment>
<dbReference type="Gene3D" id="3.40.50.720">
    <property type="entry name" value="NAD(P)-binding Rossmann-like Domain"/>
    <property type="match status" value="1"/>
</dbReference>
<evidence type="ECO:0000259" key="2">
    <source>
        <dbReference type="Pfam" id="PF02719"/>
    </source>
</evidence>
<dbReference type="InterPro" id="IPR003869">
    <property type="entry name" value="Polysac_CapD-like"/>
</dbReference>
<dbReference type="PhylomeDB" id="Q2RQQ7"/>
<proteinExistence type="inferred from homology"/>
<feature type="domain" description="Polysaccharide biosynthesis protein CapD-like" evidence="2">
    <location>
        <begin position="7"/>
        <end position="298"/>
    </location>
</feature>
<dbReference type="PANTHER" id="PTHR43318:SF2">
    <property type="entry name" value="UDP-N-ACETYLGLUCOSAMINE 4,6-DEHYDRATASE (INVERTING)"/>
    <property type="match status" value="1"/>
</dbReference>
<reference evidence="3 4" key="1">
    <citation type="journal article" date="2011" name="Stand. Genomic Sci.">
        <title>Complete genome sequence of Rhodospirillum rubrum type strain (S1).</title>
        <authorList>
            <person name="Munk A.C."/>
            <person name="Copeland A."/>
            <person name="Lucas S."/>
            <person name="Lapidus A."/>
            <person name="Del Rio T.G."/>
            <person name="Barry K."/>
            <person name="Detter J.C."/>
            <person name="Hammon N."/>
            <person name="Israni S."/>
            <person name="Pitluck S."/>
            <person name="Brettin T."/>
            <person name="Bruce D."/>
            <person name="Han C."/>
            <person name="Tapia R."/>
            <person name="Gilna P."/>
            <person name="Schmutz J."/>
            <person name="Larimer F."/>
            <person name="Land M."/>
            <person name="Kyrpides N.C."/>
            <person name="Mavromatis K."/>
            <person name="Richardson P."/>
            <person name="Rohde M."/>
            <person name="Goker M."/>
            <person name="Klenk H.P."/>
            <person name="Zhang Y."/>
            <person name="Roberts G.P."/>
            <person name="Reslewic S."/>
            <person name="Schwartz D.C."/>
        </authorList>
    </citation>
    <scope>NUCLEOTIDE SEQUENCE [LARGE SCALE GENOMIC DNA]</scope>
    <source>
        <strain evidence="4">ATCC 11170 / ATH 1.1.1 / DSM 467 / LMG 4362 / NCIMB 8255 / S1</strain>
    </source>
</reference>
<evidence type="ECO:0000313" key="3">
    <source>
        <dbReference type="EMBL" id="ABC23538.1"/>
    </source>
</evidence>
<dbReference type="CDD" id="cd05237">
    <property type="entry name" value="UDP_invert_4-6DH_SDR_e"/>
    <property type="match status" value="1"/>
</dbReference>
<dbReference type="KEGG" id="rru:Rru_A2741"/>
<evidence type="ECO:0000256" key="1">
    <source>
        <dbReference type="ARBA" id="ARBA00007430"/>
    </source>
</evidence>
<dbReference type="PATRIC" id="fig|269796.9.peg.2849"/>
<dbReference type="Proteomes" id="UP000001929">
    <property type="component" value="Chromosome"/>
</dbReference>
<protein>
    <submittedName>
        <fullName evidence="3">Polysaccharide biosynthesis protein CapD</fullName>
    </submittedName>
</protein>
<keyword evidence="4" id="KW-1185">Reference proteome</keyword>
<dbReference type="HOGENOM" id="CLU_013560_4_1_5"/>
<evidence type="ECO:0000313" key="4">
    <source>
        <dbReference type="Proteomes" id="UP000001929"/>
    </source>
</evidence>
<dbReference type="PANTHER" id="PTHR43318">
    <property type="entry name" value="UDP-N-ACETYLGLUCOSAMINE 4,6-DEHYDRATASE"/>
    <property type="match status" value="1"/>
</dbReference>
<dbReference type="RefSeq" id="WP_011390551.1">
    <property type="nucleotide sequence ID" value="NC_007643.1"/>
</dbReference>
<dbReference type="Pfam" id="PF02719">
    <property type="entry name" value="Polysacc_synt_2"/>
    <property type="match status" value="1"/>
</dbReference>